<dbReference type="EMBL" id="AP019782">
    <property type="protein sequence ID" value="BBL71235.1"/>
    <property type="molecule type" value="Genomic_DNA"/>
</dbReference>
<dbReference type="KEGG" id="moz:MoryE10_18410"/>
<evidence type="ECO:0000259" key="1">
    <source>
        <dbReference type="Pfam" id="PF08670"/>
    </source>
</evidence>
<reference evidence="2" key="1">
    <citation type="submission" date="2019-06" db="EMBL/GenBank/DDBJ databases">
        <title>Complete genome sequence of Methylogaea oryzae strain JCM16910.</title>
        <authorList>
            <person name="Asakawa S."/>
        </authorList>
    </citation>
    <scope>NUCLEOTIDE SEQUENCE</scope>
    <source>
        <strain evidence="2">E10</strain>
    </source>
</reference>
<feature type="domain" description="MEKHLA" evidence="1">
    <location>
        <begin position="15"/>
        <end position="157"/>
    </location>
</feature>
<evidence type="ECO:0000313" key="2">
    <source>
        <dbReference type="EMBL" id="BBL71235.1"/>
    </source>
</evidence>
<dbReference type="Proteomes" id="UP000824988">
    <property type="component" value="Chromosome"/>
</dbReference>
<keyword evidence="3" id="KW-1185">Reference proteome</keyword>
<dbReference type="Pfam" id="PF08670">
    <property type="entry name" value="MEKHLA"/>
    <property type="match status" value="1"/>
</dbReference>
<name>A0A8D5AMM5_9GAMM</name>
<sequence length="158" mass="17692">MTSLPPNPDNDYLAAHAQLLIASYRHWFGAELLPPAASPAETARRLFEAEFAVLSHDTGPEPMFNYANRSALALFEMDWRQLLATPSRASAEAVKQEERDRIMAQVSAQGYIDDYAGIRVSRNGRRFRIENARVWNLVDPENGGYAGQAAAIPAWRFL</sequence>
<accession>A0A8D5AMM5</accession>
<evidence type="ECO:0000313" key="3">
    <source>
        <dbReference type="Proteomes" id="UP000824988"/>
    </source>
</evidence>
<dbReference type="AlphaFoldDB" id="A0A8D5AMM5"/>
<gene>
    <name evidence="2" type="ORF">MoryE10_18410</name>
</gene>
<protein>
    <submittedName>
        <fullName evidence="2">MEKHLA domain-containing protein</fullName>
    </submittedName>
</protein>
<dbReference type="InterPro" id="IPR013978">
    <property type="entry name" value="MEKHLA"/>
</dbReference>
<dbReference type="RefSeq" id="WP_054773438.1">
    <property type="nucleotide sequence ID" value="NZ_AP019782.1"/>
</dbReference>
<proteinExistence type="predicted"/>
<organism evidence="2 3">
    <name type="scientific">Methylogaea oryzae</name>
    <dbReference type="NCBI Taxonomy" id="1295382"/>
    <lineage>
        <taxon>Bacteria</taxon>
        <taxon>Pseudomonadati</taxon>
        <taxon>Pseudomonadota</taxon>
        <taxon>Gammaproteobacteria</taxon>
        <taxon>Methylococcales</taxon>
        <taxon>Methylococcaceae</taxon>
        <taxon>Methylogaea</taxon>
    </lineage>
</organism>